<accession>A0ABT2PN23</accession>
<proteinExistence type="inferred from homology"/>
<reference evidence="3 4" key="1">
    <citation type="submission" date="2022-09" db="EMBL/GenBank/DDBJ databases">
        <title>Draft genome of isolate Be4.</title>
        <authorList>
            <person name="Sanchez-Castro I."/>
            <person name="Martinez-Rodriguez P."/>
            <person name="Descostes M."/>
            <person name="Merroun M."/>
        </authorList>
    </citation>
    <scope>NUCLEOTIDE SEQUENCE [LARGE SCALE GENOMIC DNA]</scope>
    <source>
        <strain evidence="3 4">Be4</strain>
    </source>
</reference>
<evidence type="ECO:0000256" key="2">
    <source>
        <dbReference type="ARBA" id="ARBA00023239"/>
    </source>
</evidence>
<dbReference type="Pfam" id="PF00378">
    <property type="entry name" value="ECH_1"/>
    <property type="match status" value="1"/>
</dbReference>
<gene>
    <name evidence="3" type="ORF">N0K08_13475</name>
</gene>
<comment type="similarity">
    <text evidence="1">Belongs to the enoyl-CoA hydratase/isomerase family.</text>
</comment>
<keyword evidence="2" id="KW-0456">Lyase</keyword>
<sequence>MSGEVKVVAADAAGIVRVQLCHAGKRNAMSVQMWRALRTVFEAIQADARVRCVLIEGGGAGEGDAGLVAFCAGGDISEYPGFRFDPQALRDFHENAVWGGLSAMLACDVPIVAAISGACMGAGVEIAACADLRLAGASARFGAPIARLGFAMAPREAALVAGAVGALTARQMLLEAATFSAAEMAARGFVGSVVADDQLLAEALASAGRVAALAPQAARSTKQMLRALLAAPLAAAQTLAQQGTDGRAGEDVYAYADTPEHREGIGAFLAKRAPQF</sequence>
<evidence type="ECO:0000313" key="4">
    <source>
        <dbReference type="Proteomes" id="UP001525968"/>
    </source>
</evidence>
<dbReference type="InterPro" id="IPR001753">
    <property type="entry name" value="Enoyl-CoA_hydra/iso"/>
</dbReference>
<dbReference type="InterPro" id="IPR029045">
    <property type="entry name" value="ClpP/crotonase-like_dom_sf"/>
</dbReference>
<dbReference type="PANTHER" id="PTHR11941">
    <property type="entry name" value="ENOYL-COA HYDRATASE-RELATED"/>
    <property type="match status" value="1"/>
</dbReference>
<organism evidence="3 4">
    <name type="scientific">Acidovorax bellezanensis</name>
    <dbReference type="NCBI Taxonomy" id="2976702"/>
    <lineage>
        <taxon>Bacteria</taxon>
        <taxon>Pseudomonadati</taxon>
        <taxon>Pseudomonadota</taxon>
        <taxon>Betaproteobacteria</taxon>
        <taxon>Burkholderiales</taxon>
        <taxon>Comamonadaceae</taxon>
        <taxon>Acidovorax</taxon>
    </lineage>
</organism>
<dbReference type="CDD" id="cd06558">
    <property type="entry name" value="crotonase-like"/>
    <property type="match status" value="1"/>
</dbReference>
<comment type="caution">
    <text evidence="3">The sequence shown here is derived from an EMBL/GenBank/DDBJ whole genome shotgun (WGS) entry which is preliminary data.</text>
</comment>
<keyword evidence="4" id="KW-1185">Reference proteome</keyword>
<dbReference type="SUPFAM" id="SSF52096">
    <property type="entry name" value="ClpP/crotonase"/>
    <property type="match status" value="1"/>
</dbReference>
<evidence type="ECO:0000313" key="3">
    <source>
        <dbReference type="EMBL" id="MCT9811655.1"/>
    </source>
</evidence>
<dbReference type="EMBL" id="JAODYH010000006">
    <property type="protein sequence ID" value="MCT9811655.1"/>
    <property type="molecule type" value="Genomic_DNA"/>
</dbReference>
<dbReference type="Gene3D" id="1.10.12.10">
    <property type="entry name" value="Lyase 2-enoyl-coa Hydratase, Chain A, domain 2"/>
    <property type="match status" value="1"/>
</dbReference>
<dbReference type="Proteomes" id="UP001525968">
    <property type="component" value="Unassembled WGS sequence"/>
</dbReference>
<dbReference type="Gene3D" id="3.90.226.10">
    <property type="entry name" value="2-enoyl-CoA Hydratase, Chain A, domain 1"/>
    <property type="match status" value="1"/>
</dbReference>
<evidence type="ECO:0000256" key="1">
    <source>
        <dbReference type="ARBA" id="ARBA00005254"/>
    </source>
</evidence>
<protein>
    <submittedName>
        <fullName evidence="3">Enoyl-CoA hydratase-related protein</fullName>
    </submittedName>
</protein>
<dbReference type="InterPro" id="IPR014748">
    <property type="entry name" value="Enoyl-CoA_hydra_C"/>
</dbReference>
<dbReference type="RefSeq" id="WP_261500910.1">
    <property type="nucleotide sequence ID" value="NZ_JAODYH010000006.1"/>
</dbReference>
<name>A0ABT2PN23_9BURK</name>
<dbReference type="PANTHER" id="PTHR11941:SF54">
    <property type="entry name" value="ENOYL-COA HYDRATASE, MITOCHONDRIAL"/>
    <property type="match status" value="1"/>
</dbReference>